<accession>A0A3D3R9A9</accession>
<dbReference type="Proteomes" id="UP000263642">
    <property type="component" value="Unassembled WGS sequence"/>
</dbReference>
<sequence>MIIQINLLRGVVQVREITEQTRGDIRLWDDVIQGGFCRLSGLSFNELVELGDGIHDLEQIDSELQE</sequence>
<name>A0A3D3R9A9_9PLAN</name>
<evidence type="ECO:0000313" key="2">
    <source>
        <dbReference type="Proteomes" id="UP000263642"/>
    </source>
</evidence>
<dbReference type="EMBL" id="DQAY01000104">
    <property type="protein sequence ID" value="HCO24672.1"/>
    <property type="molecule type" value="Genomic_DNA"/>
</dbReference>
<reference evidence="1 2" key="1">
    <citation type="journal article" date="2018" name="Nat. Biotechnol.">
        <title>A standardized bacterial taxonomy based on genome phylogeny substantially revises the tree of life.</title>
        <authorList>
            <person name="Parks D.H."/>
            <person name="Chuvochina M."/>
            <person name="Waite D.W."/>
            <person name="Rinke C."/>
            <person name="Skarshewski A."/>
            <person name="Chaumeil P.A."/>
            <person name="Hugenholtz P."/>
        </authorList>
    </citation>
    <scope>NUCLEOTIDE SEQUENCE [LARGE SCALE GENOMIC DNA]</scope>
    <source>
        <strain evidence="1">UBA9375</strain>
    </source>
</reference>
<proteinExistence type="predicted"/>
<protein>
    <submittedName>
        <fullName evidence="1">Uncharacterized protein</fullName>
    </submittedName>
</protein>
<organism evidence="1 2">
    <name type="scientific">Gimesia maris</name>
    <dbReference type="NCBI Taxonomy" id="122"/>
    <lineage>
        <taxon>Bacteria</taxon>
        <taxon>Pseudomonadati</taxon>
        <taxon>Planctomycetota</taxon>
        <taxon>Planctomycetia</taxon>
        <taxon>Planctomycetales</taxon>
        <taxon>Planctomycetaceae</taxon>
        <taxon>Gimesia</taxon>
    </lineage>
</organism>
<comment type="caution">
    <text evidence="1">The sequence shown here is derived from an EMBL/GenBank/DDBJ whole genome shotgun (WGS) entry which is preliminary data.</text>
</comment>
<evidence type="ECO:0000313" key="1">
    <source>
        <dbReference type="EMBL" id="HCO24672.1"/>
    </source>
</evidence>
<gene>
    <name evidence="1" type="ORF">DIT97_17185</name>
</gene>
<dbReference type="AlphaFoldDB" id="A0A3D3R9A9"/>